<comment type="caution">
    <text evidence="1">The sequence shown here is derived from an EMBL/GenBank/DDBJ whole genome shotgun (WGS) entry which is preliminary data.</text>
</comment>
<evidence type="ECO:0000313" key="2">
    <source>
        <dbReference type="Proteomes" id="UP000887116"/>
    </source>
</evidence>
<organism evidence="1 2">
    <name type="scientific">Trichonephila clavata</name>
    <name type="common">Joro spider</name>
    <name type="synonym">Nephila clavata</name>
    <dbReference type="NCBI Taxonomy" id="2740835"/>
    <lineage>
        <taxon>Eukaryota</taxon>
        <taxon>Metazoa</taxon>
        <taxon>Ecdysozoa</taxon>
        <taxon>Arthropoda</taxon>
        <taxon>Chelicerata</taxon>
        <taxon>Arachnida</taxon>
        <taxon>Araneae</taxon>
        <taxon>Araneomorphae</taxon>
        <taxon>Entelegynae</taxon>
        <taxon>Araneoidea</taxon>
        <taxon>Nephilidae</taxon>
        <taxon>Trichonephila</taxon>
    </lineage>
</organism>
<dbReference type="Proteomes" id="UP000887116">
    <property type="component" value="Unassembled WGS sequence"/>
</dbReference>
<proteinExistence type="predicted"/>
<sequence>MLPHKTSDVLRQMSAEILSSHLLVMYRVTRQHLASQLFTQILYRGQVRGSRLSINECENDVQSLELFKLHAEEYYFAENLHQENHLEKISRGVEECHQHNTGPLRLYVP</sequence>
<dbReference type="EMBL" id="BMAO01022880">
    <property type="protein sequence ID" value="GFQ85218.1"/>
    <property type="molecule type" value="Genomic_DNA"/>
</dbReference>
<gene>
    <name evidence="1" type="ORF">TNCT_91021</name>
</gene>
<dbReference type="AlphaFoldDB" id="A0A8X6KWS0"/>
<evidence type="ECO:0000313" key="1">
    <source>
        <dbReference type="EMBL" id="GFQ85218.1"/>
    </source>
</evidence>
<keyword evidence="2" id="KW-1185">Reference proteome</keyword>
<name>A0A8X6KWS0_TRICU</name>
<reference evidence="1" key="1">
    <citation type="submission" date="2020-07" db="EMBL/GenBank/DDBJ databases">
        <title>Multicomponent nature underlies the extraordinary mechanical properties of spider dragline silk.</title>
        <authorList>
            <person name="Kono N."/>
            <person name="Nakamura H."/>
            <person name="Mori M."/>
            <person name="Yoshida Y."/>
            <person name="Ohtoshi R."/>
            <person name="Malay A.D."/>
            <person name="Moran D.A.P."/>
            <person name="Tomita M."/>
            <person name="Numata K."/>
            <person name="Arakawa K."/>
        </authorList>
    </citation>
    <scope>NUCLEOTIDE SEQUENCE</scope>
</reference>
<protein>
    <submittedName>
        <fullName evidence="1">Uncharacterized protein</fullName>
    </submittedName>
</protein>
<accession>A0A8X6KWS0</accession>